<dbReference type="OrthoDB" id="5372616at2"/>
<dbReference type="SUPFAM" id="SSF53850">
    <property type="entry name" value="Periplasmic binding protein-like II"/>
    <property type="match status" value="1"/>
</dbReference>
<keyword evidence="1" id="KW-0732">Signal</keyword>
<dbReference type="AlphaFoldDB" id="A0A4Q2U7I1"/>
<evidence type="ECO:0000313" key="3">
    <source>
        <dbReference type="EMBL" id="RYC31061.1"/>
    </source>
</evidence>
<evidence type="ECO:0000259" key="2">
    <source>
        <dbReference type="Pfam" id="PF09084"/>
    </source>
</evidence>
<dbReference type="Proteomes" id="UP000290759">
    <property type="component" value="Unassembled WGS sequence"/>
</dbReference>
<dbReference type="Pfam" id="PF09084">
    <property type="entry name" value="NMT1"/>
    <property type="match status" value="1"/>
</dbReference>
<proteinExistence type="predicted"/>
<evidence type="ECO:0000256" key="1">
    <source>
        <dbReference type="SAM" id="SignalP"/>
    </source>
</evidence>
<feature type="domain" description="SsuA/THI5-like" evidence="2">
    <location>
        <begin position="40"/>
        <end position="243"/>
    </location>
</feature>
<accession>A0A4Q2U7I1</accession>
<dbReference type="InterPro" id="IPR027939">
    <property type="entry name" value="NMT1/THI5"/>
</dbReference>
<keyword evidence="4" id="KW-1185">Reference proteome</keyword>
<evidence type="ECO:0000313" key="4">
    <source>
        <dbReference type="Proteomes" id="UP000290759"/>
    </source>
</evidence>
<reference evidence="3 4" key="2">
    <citation type="submission" date="2019-02" db="EMBL/GenBank/DDBJ databases">
        <title>'Lichenibacterium ramalinii' gen. nov. sp. nov., 'Lichenibacterium minor' gen. nov. sp. nov.</title>
        <authorList>
            <person name="Pankratov T."/>
        </authorList>
    </citation>
    <scope>NUCLEOTIDE SEQUENCE [LARGE SCALE GENOMIC DNA]</scope>
    <source>
        <strain evidence="3 4">RmlP026</strain>
    </source>
</reference>
<organism evidence="3 4">
    <name type="scientific">Lichenibacterium minor</name>
    <dbReference type="NCBI Taxonomy" id="2316528"/>
    <lineage>
        <taxon>Bacteria</taxon>
        <taxon>Pseudomonadati</taxon>
        <taxon>Pseudomonadota</taxon>
        <taxon>Alphaproteobacteria</taxon>
        <taxon>Hyphomicrobiales</taxon>
        <taxon>Lichenihabitantaceae</taxon>
        <taxon>Lichenibacterium</taxon>
    </lineage>
</organism>
<dbReference type="InterPro" id="IPR015168">
    <property type="entry name" value="SsuA/THI5"/>
</dbReference>
<dbReference type="Gene3D" id="3.40.190.10">
    <property type="entry name" value="Periplasmic binding protein-like II"/>
    <property type="match status" value="2"/>
</dbReference>
<name>A0A4Q2U7I1_9HYPH</name>
<dbReference type="PANTHER" id="PTHR31528:SF3">
    <property type="entry name" value="THIAMINE BIOSYNTHESIS PROTEIN HI_0357-RELATED"/>
    <property type="match status" value="1"/>
</dbReference>
<protein>
    <submittedName>
        <fullName evidence="3">ABC transporter substrate-binding protein</fullName>
    </submittedName>
</protein>
<reference evidence="3 4" key="1">
    <citation type="submission" date="2018-12" db="EMBL/GenBank/DDBJ databases">
        <authorList>
            <person name="Grouzdev D.S."/>
            <person name="Krutkina M.S."/>
        </authorList>
    </citation>
    <scope>NUCLEOTIDE SEQUENCE [LARGE SCALE GENOMIC DNA]</scope>
    <source>
        <strain evidence="3 4">RmlP026</strain>
    </source>
</reference>
<gene>
    <name evidence="3" type="ORF">D3273_15200</name>
</gene>
<comment type="caution">
    <text evidence="3">The sequence shown here is derived from an EMBL/GenBank/DDBJ whole genome shotgun (WGS) entry which is preliminary data.</text>
</comment>
<dbReference type="EMBL" id="QYBB01000017">
    <property type="protein sequence ID" value="RYC31061.1"/>
    <property type="molecule type" value="Genomic_DNA"/>
</dbReference>
<dbReference type="RefSeq" id="WP_129227741.1">
    <property type="nucleotide sequence ID" value="NZ_QYBB01000017.1"/>
</dbReference>
<dbReference type="PANTHER" id="PTHR31528">
    <property type="entry name" value="4-AMINO-5-HYDROXYMETHYL-2-METHYLPYRIMIDINE PHOSPHATE SYNTHASE THI11-RELATED"/>
    <property type="match status" value="1"/>
</dbReference>
<feature type="chain" id="PRO_5020934620" evidence="1">
    <location>
        <begin position="27"/>
        <end position="326"/>
    </location>
</feature>
<feature type="signal peptide" evidence="1">
    <location>
        <begin position="1"/>
        <end position="26"/>
    </location>
</feature>
<dbReference type="GO" id="GO:0009228">
    <property type="term" value="P:thiamine biosynthetic process"/>
    <property type="evidence" value="ECO:0007669"/>
    <property type="project" value="InterPro"/>
</dbReference>
<sequence>MSAATLLRSALAAALAAPLLAAPAGAAEKFSYLTSWFAQAEHGGFYEAQAEGLYGKAGIDADIRQGGPQVNAMQLLLAGQVDAVMGYDFQVLNAVEKGLPAVTVATTFQYDLQGLMTHADVKGLGDLKDKTVLIASSSHTTFWPWLKAKYGYTDAQTKAYTFNLQPFFADPNAAQQAYPSSEPFQAQEKGVPANFYLMAADGYPPYGSTIVVTRKTLEERPQVVRAFIKASMQGWRDYMKDPAPGNALIKAANPKMGDAQIAFGIAKLRELHALDGKNGVPIGAMTEARWKATDDYMVGAGLLKPEVDWHKAFTTEFVGDLDARLN</sequence>